<dbReference type="Gene3D" id="3.30.70.3290">
    <property type="match status" value="1"/>
</dbReference>
<dbReference type="InterPro" id="IPR042104">
    <property type="entry name" value="PKS_dehydratase_sf"/>
</dbReference>
<dbReference type="PROSITE" id="PS50075">
    <property type="entry name" value="CARRIER"/>
    <property type="match status" value="1"/>
</dbReference>
<dbReference type="InterPro" id="IPR016039">
    <property type="entry name" value="Thiolase-like"/>
</dbReference>
<keyword evidence="3" id="KW-0597">Phosphoprotein</keyword>
<dbReference type="Gene3D" id="3.40.47.10">
    <property type="match status" value="1"/>
</dbReference>
<name>A0ABR0ES61_ZASCE</name>
<keyword evidence="4" id="KW-0808">Transferase</keyword>
<dbReference type="InterPro" id="IPR036736">
    <property type="entry name" value="ACP-like_sf"/>
</dbReference>
<dbReference type="InterPro" id="IPR049551">
    <property type="entry name" value="PKS_DH_C"/>
</dbReference>
<dbReference type="SUPFAM" id="SSF53901">
    <property type="entry name" value="Thiolase-like"/>
    <property type="match status" value="1"/>
</dbReference>
<dbReference type="CDD" id="cd00833">
    <property type="entry name" value="PKS"/>
    <property type="match status" value="1"/>
</dbReference>
<dbReference type="Proteomes" id="UP001305779">
    <property type="component" value="Unassembled WGS sequence"/>
</dbReference>
<feature type="domain" description="Carrier" evidence="7">
    <location>
        <begin position="1267"/>
        <end position="1344"/>
    </location>
</feature>
<accession>A0ABR0ES61</accession>
<dbReference type="SUPFAM" id="SSF47336">
    <property type="entry name" value="ACP-like"/>
    <property type="match status" value="1"/>
</dbReference>
<dbReference type="InterPro" id="IPR020841">
    <property type="entry name" value="PKS_Beta-ketoAc_synthase_dom"/>
</dbReference>
<evidence type="ECO:0000256" key="2">
    <source>
        <dbReference type="ARBA" id="ARBA00022450"/>
    </source>
</evidence>
<keyword evidence="11" id="KW-1185">Reference proteome</keyword>
<evidence type="ECO:0000259" key="7">
    <source>
        <dbReference type="PROSITE" id="PS50075"/>
    </source>
</evidence>
<evidence type="ECO:0008006" key="12">
    <source>
        <dbReference type="Google" id="ProtNLM"/>
    </source>
</evidence>
<evidence type="ECO:0000256" key="6">
    <source>
        <dbReference type="SAM" id="MobiDB-lite"/>
    </source>
</evidence>
<evidence type="ECO:0000256" key="1">
    <source>
        <dbReference type="ARBA" id="ARBA00005179"/>
    </source>
</evidence>
<evidence type="ECO:0000259" key="8">
    <source>
        <dbReference type="PROSITE" id="PS52004"/>
    </source>
</evidence>
<dbReference type="Pfam" id="PF00109">
    <property type="entry name" value="ketoacyl-synt"/>
    <property type="match status" value="1"/>
</dbReference>
<feature type="active site" description="Proton donor; for dehydratase activity" evidence="5">
    <location>
        <position position="1074"/>
    </location>
</feature>
<dbReference type="SMART" id="SM00827">
    <property type="entry name" value="PKS_AT"/>
    <property type="match status" value="1"/>
</dbReference>
<gene>
    <name evidence="10" type="ORF">PRZ48_005352</name>
</gene>
<dbReference type="InterPro" id="IPR030918">
    <property type="entry name" value="PT_fungal_PKS"/>
</dbReference>
<proteinExistence type="predicted"/>
<dbReference type="PANTHER" id="PTHR43775">
    <property type="entry name" value="FATTY ACID SYNTHASE"/>
    <property type="match status" value="1"/>
</dbReference>
<dbReference type="NCBIfam" id="TIGR04532">
    <property type="entry name" value="PT_fungal_PKS"/>
    <property type="match status" value="1"/>
</dbReference>
<evidence type="ECO:0000256" key="5">
    <source>
        <dbReference type="PROSITE-ProRule" id="PRU01363"/>
    </source>
</evidence>
<evidence type="ECO:0000259" key="9">
    <source>
        <dbReference type="PROSITE" id="PS52019"/>
    </source>
</evidence>
<evidence type="ECO:0000256" key="4">
    <source>
        <dbReference type="ARBA" id="ARBA00022679"/>
    </source>
</evidence>
<dbReference type="PROSITE" id="PS00606">
    <property type="entry name" value="KS3_1"/>
    <property type="match status" value="1"/>
</dbReference>
<dbReference type="Pfam" id="PF00550">
    <property type="entry name" value="PP-binding"/>
    <property type="match status" value="1"/>
</dbReference>
<sequence>MSPKEAEQTDPMMRLALVTAYEAMEMAGVVPGRTTSSSPSRIGTYFGQASDDWRELNASQNIGTYAVPGGVRGFTTGRINFFNKYSGPSFNIDTACSSSMAAVQAGCTALWSGEVDTVVAGGVNVITDPDNYAGLCNAYFLSKTGQCKVWDKSADGYCRAEGIGSVVIKRLEDAQADNDNVLAVILSAATNHSADAISITHPHAGAQKTNYRTVLQRAGVHPFDVSYVEMHGTGTQAGDAIESESVLDTFAPTSPRRRLDQPLHLGAVKSNIGHGEAAAGISSLIKAILCFQHERIPPHIGITTEINPAIPKDLDRRNVSLAGADTTWSRSSGHRTAMVNSFGASGGNTTLLLEDGPSKTVERQSSTRTSHAIIISAKSRISLRGNIESLCDYLDQHPDTDLGSLSYTLCARRIHHNLRLATTVTSISALQKFLRSKLDTDLSSVRPVSGDKPSVIFAFTGQGAAYAGSPSLMKESITFRQQILQLDGIVQRQGFSSVLSIVEGTSSEEYASHPVVSQLAIVVLEIAVARYWTELGMHPSAVIGHSLGEYAAMVVSGILSASDAIFLVGRRAQLTMEKCTLGSYAMLSVRAEQGTIESTLKNNSGGRRFAYEVACRNGETDIVLGAPKDDIAAMSQILQAAGHKCTELAMPFAFHTTQMDAVVDDLHALASDIPFHASSVPYISSLLGEVVFDHKTIDANYLKRQTRETVNFVGAVQAATEVGVASAETVWIDIGPHPILAGLIKTILPGSNPLSSNRRNEDTVDTLTKSLVQLHAAGLEPAWGEHFRGQEHGYSMLDLPKYSWNEVNYWIPYRGTWTLEKALLKYGQTSILPAQAQSPAASAHPTLRTSLVHETLFEEVNEDRGTLRALSYMHHPDFRKAVEGHTMNGHGVATSSIWSEMALSIGQYLLQRLGTDPKSFGMDLANFEVLHGQVLNKDKNAHQAIIVNASLNMSDRSMTIDWSSVQGQDLSVEPTAFASGIVYFDDVEDWKVEWSRVNHLVNTQIATLEIMASEGRANQLSKNLAYTLFKNVVDYAPEYRGMDRVVMNEYEAFADITLSNNRGGTWHTPPHWIDSVAHLAGLVMNGSDASDTATYFFVTPGSESLRISKPLEAGGKYRSYVRMFPVSGDPSMHAGDVYILQDEKIIGLLRQIRFRRVHRLLMDRFFSPPSASANSGGHSAPNPPAIQASNNAVPHAGRGAGSSSRQQRSKPQGAQAKAEVATPPEPIAAPVIEISATKVAIEPAPVEDVPGLAVSSASSSSGGDSIQTTSSTVSRCLDIIARETNIDVSTLTADAEFPALGIDSLLSLVLSEKFRAELGLDVKSSLFLECPTVGEMTAWLEQYS</sequence>
<dbReference type="InterPro" id="IPR020806">
    <property type="entry name" value="PKS_PP-bd"/>
</dbReference>
<dbReference type="InterPro" id="IPR014031">
    <property type="entry name" value="Ketoacyl_synth_C"/>
</dbReference>
<dbReference type="Pfam" id="PF02801">
    <property type="entry name" value="Ketoacyl-synt_C"/>
    <property type="match status" value="1"/>
</dbReference>
<dbReference type="InterPro" id="IPR018201">
    <property type="entry name" value="Ketoacyl_synth_AS"/>
</dbReference>
<dbReference type="InterPro" id="IPR049900">
    <property type="entry name" value="PKS_mFAS_DH"/>
</dbReference>
<feature type="region of interest" description="Disordered" evidence="6">
    <location>
        <begin position="1170"/>
        <end position="1222"/>
    </location>
</feature>
<reference evidence="10 11" key="1">
    <citation type="journal article" date="2023" name="G3 (Bethesda)">
        <title>A chromosome-level genome assembly of Zasmidium syzygii isolated from banana leaves.</title>
        <authorList>
            <person name="van Westerhoven A.C."/>
            <person name="Mehrabi R."/>
            <person name="Talebi R."/>
            <person name="Steentjes M.B.F."/>
            <person name="Corcolon B."/>
            <person name="Chong P.A."/>
            <person name="Kema G.H.J."/>
            <person name="Seidl M.F."/>
        </authorList>
    </citation>
    <scope>NUCLEOTIDE SEQUENCE [LARGE SCALE GENOMIC DNA]</scope>
    <source>
        <strain evidence="10 11">P124</strain>
    </source>
</reference>
<dbReference type="EMBL" id="JAXOVC010000003">
    <property type="protein sequence ID" value="KAK4504436.1"/>
    <property type="molecule type" value="Genomic_DNA"/>
</dbReference>
<dbReference type="InterPro" id="IPR014043">
    <property type="entry name" value="Acyl_transferase_dom"/>
</dbReference>
<dbReference type="InterPro" id="IPR050091">
    <property type="entry name" value="PKS_NRPS_Biosynth_Enz"/>
</dbReference>
<dbReference type="Pfam" id="PF14765">
    <property type="entry name" value="PS-DH"/>
    <property type="match status" value="1"/>
</dbReference>
<dbReference type="InterPro" id="IPR014030">
    <property type="entry name" value="Ketoacyl_synth_N"/>
</dbReference>
<feature type="active site" description="Proton acceptor; for dehydratase activity" evidence="5">
    <location>
        <position position="885"/>
    </location>
</feature>
<dbReference type="PROSITE" id="PS52004">
    <property type="entry name" value="KS3_2"/>
    <property type="match status" value="1"/>
</dbReference>
<feature type="region of interest" description="N-terminal hotdog fold" evidence="5">
    <location>
        <begin position="853"/>
        <end position="989"/>
    </location>
</feature>
<comment type="caution">
    <text evidence="10">The sequence shown here is derived from an EMBL/GenBank/DDBJ whole genome shotgun (WGS) entry which is preliminary data.</text>
</comment>
<keyword evidence="2" id="KW-0596">Phosphopantetheine</keyword>
<evidence type="ECO:0000313" key="11">
    <source>
        <dbReference type="Proteomes" id="UP001305779"/>
    </source>
</evidence>
<comment type="pathway">
    <text evidence="1">Secondary metabolite biosynthesis.</text>
</comment>
<feature type="region of interest" description="C-terminal hotdog fold" evidence="5">
    <location>
        <begin position="1017"/>
        <end position="1163"/>
    </location>
</feature>
<dbReference type="PANTHER" id="PTHR43775:SF24">
    <property type="entry name" value="NON-REDUCING POLYKETIDE SYNTHASE APTA-RELATED"/>
    <property type="match status" value="1"/>
</dbReference>
<dbReference type="Gene3D" id="1.10.1200.10">
    <property type="entry name" value="ACP-like"/>
    <property type="match status" value="1"/>
</dbReference>
<dbReference type="InterPro" id="IPR009081">
    <property type="entry name" value="PP-bd_ACP"/>
</dbReference>
<dbReference type="Pfam" id="PF22621">
    <property type="entry name" value="CurL-like_PKS_C"/>
    <property type="match status" value="1"/>
</dbReference>
<dbReference type="Gene3D" id="3.10.129.110">
    <property type="entry name" value="Polyketide synthase dehydratase"/>
    <property type="match status" value="1"/>
</dbReference>
<dbReference type="SMART" id="SM00825">
    <property type="entry name" value="PKS_KS"/>
    <property type="match status" value="1"/>
</dbReference>
<evidence type="ECO:0000313" key="10">
    <source>
        <dbReference type="EMBL" id="KAK4504436.1"/>
    </source>
</evidence>
<dbReference type="InterPro" id="IPR001227">
    <property type="entry name" value="Ac_transferase_dom_sf"/>
</dbReference>
<feature type="domain" description="PKS/mFAS DH" evidence="9">
    <location>
        <begin position="853"/>
        <end position="1163"/>
    </location>
</feature>
<protein>
    <recommendedName>
        <fullName evidence="12">Polyketide synthase</fullName>
    </recommendedName>
</protein>
<dbReference type="SUPFAM" id="SSF52151">
    <property type="entry name" value="FabD/lysophospholipase-like"/>
    <property type="match status" value="1"/>
</dbReference>
<feature type="domain" description="Ketosynthase family 3 (KS3)" evidence="8">
    <location>
        <begin position="1"/>
        <end position="355"/>
    </location>
</feature>
<dbReference type="Pfam" id="PF00698">
    <property type="entry name" value="Acyl_transf_1"/>
    <property type="match status" value="1"/>
</dbReference>
<dbReference type="PROSITE" id="PS52019">
    <property type="entry name" value="PKS_MFAS_DH"/>
    <property type="match status" value="1"/>
</dbReference>
<dbReference type="Gene3D" id="3.40.366.10">
    <property type="entry name" value="Malonyl-Coenzyme A Acyl Carrier Protein, domain 2"/>
    <property type="match status" value="1"/>
</dbReference>
<dbReference type="InterPro" id="IPR016035">
    <property type="entry name" value="Acyl_Trfase/lysoPLipase"/>
</dbReference>
<organism evidence="10 11">
    <name type="scientific">Zasmidium cellare</name>
    <name type="common">Wine cellar mold</name>
    <name type="synonym">Racodium cellare</name>
    <dbReference type="NCBI Taxonomy" id="395010"/>
    <lineage>
        <taxon>Eukaryota</taxon>
        <taxon>Fungi</taxon>
        <taxon>Dikarya</taxon>
        <taxon>Ascomycota</taxon>
        <taxon>Pezizomycotina</taxon>
        <taxon>Dothideomycetes</taxon>
        <taxon>Dothideomycetidae</taxon>
        <taxon>Mycosphaerellales</taxon>
        <taxon>Mycosphaerellaceae</taxon>
        <taxon>Zasmidium</taxon>
    </lineage>
</organism>
<dbReference type="SMART" id="SM00823">
    <property type="entry name" value="PKS_PP"/>
    <property type="match status" value="1"/>
</dbReference>
<evidence type="ECO:0000256" key="3">
    <source>
        <dbReference type="ARBA" id="ARBA00022553"/>
    </source>
</evidence>